<evidence type="ECO:0000256" key="6">
    <source>
        <dbReference type="ARBA" id="ARBA00022917"/>
    </source>
</evidence>
<evidence type="ECO:0000256" key="1">
    <source>
        <dbReference type="ARBA" id="ARBA00011123"/>
    </source>
</evidence>
<dbReference type="Pfam" id="PF01425">
    <property type="entry name" value="Amidase"/>
    <property type="match status" value="1"/>
</dbReference>
<dbReference type="PANTHER" id="PTHR11895:SF7">
    <property type="entry name" value="GLUTAMYL-TRNA(GLN) AMIDOTRANSFERASE SUBUNIT A, MITOCHONDRIAL"/>
    <property type="match status" value="1"/>
</dbReference>
<keyword evidence="9" id="KW-0808">Transferase</keyword>
<dbReference type="GO" id="GO:0016740">
    <property type="term" value="F:transferase activity"/>
    <property type="evidence" value="ECO:0007669"/>
    <property type="project" value="UniProtKB-KW"/>
</dbReference>
<dbReference type="GO" id="GO:0006412">
    <property type="term" value="P:translation"/>
    <property type="evidence" value="ECO:0007669"/>
    <property type="project" value="UniProtKB-UniRule"/>
</dbReference>
<comment type="catalytic activity">
    <reaction evidence="7">
        <text>L-glutamyl-tRNA(Gln) + L-glutamine + ATP + H2O = L-glutaminyl-tRNA(Gln) + L-glutamate + ADP + phosphate + H(+)</text>
        <dbReference type="Rhea" id="RHEA:17521"/>
        <dbReference type="Rhea" id="RHEA-COMP:9681"/>
        <dbReference type="Rhea" id="RHEA-COMP:9684"/>
        <dbReference type="ChEBI" id="CHEBI:15377"/>
        <dbReference type="ChEBI" id="CHEBI:15378"/>
        <dbReference type="ChEBI" id="CHEBI:29985"/>
        <dbReference type="ChEBI" id="CHEBI:30616"/>
        <dbReference type="ChEBI" id="CHEBI:43474"/>
        <dbReference type="ChEBI" id="CHEBI:58359"/>
        <dbReference type="ChEBI" id="CHEBI:78520"/>
        <dbReference type="ChEBI" id="CHEBI:78521"/>
        <dbReference type="ChEBI" id="CHEBI:456216"/>
        <dbReference type="EC" id="6.3.5.7"/>
    </reaction>
</comment>
<dbReference type="InterPro" id="IPR000120">
    <property type="entry name" value="Amidase"/>
</dbReference>
<dbReference type="RefSeq" id="WP_109997068.1">
    <property type="nucleotide sequence ID" value="NZ_CP029619.1"/>
</dbReference>
<feature type="active site" description="Charge relay system" evidence="7">
    <location>
        <position position="80"/>
    </location>
</feature>
<dbReference type="Proteomes" id="UP000245872">
    <property type="component" value="Chromosome"/>
</dbReference>
<evidence type="ECO:0000256" key="7">
    <source>
        <dbReference type="HAMAP-Rule" id="MF_00120"/>
    </source>
</evidence>
<evidence type="ECO:0000256" key="2">
    <source>
        <dbReference type="ARBA" id="ARBA00014428"/>
    </source>
</evidence>
<reference evidence="9 10" key="1">
    <citation type="submission" date="2018-05" db="EMBL/GenBank/DDBJ databases">
        <title>Candidatus Cardinium hertigii Genome Assembly.</title>
        <authorList>
            <person name="Showmaker K.C."/>
            <person name="Walden K.O."/>
            <person name="Fields C.J."/>
            <person name="Lambert K.N."/>
            <person name="Hudson M.E."/>
        </authorList>
    </citation>
    <scope>NUCLEOTIDE SEQUENCE [LARGE SCALE GENOMIC DNA]</scope>
    <source>
        <strain evidence="10">cHgTN10</strain>
    </source>
</reference>
<dbReference type="InterPro" id="IPR036928">
    <property type="entry name" value="AS_sf"/>
</dbReference>
<keyword evidence="3 7" id="KW-0436">Ligase</keyword>
<dbReference type="Gene3D" id="3.90.1300.10">
    <property type="entry name" value="Amidase signature (AS) domain"/>
    <property type="match status" value="1"/>
</dbReference>
<evidence type="ECO:0000313" key="9">
    <source>
        <dbReference type="EMBL" id="AWN81626.1"/>
    </source>
</evidence>
<dbReference type="HAMAP" id="MF_00120">
    <property type="entry name" value="GatA"/>
    <property type="match status" value="1"/>
</dbReference>
<dbReference type="KEGG" id="cher:DK880_00295"/>
<proteinExistence type="inferred from homology"/>
<sequence>MVNIPSYLNSFYLLRPLLYTQALTLQTVVAQFLQQVQAQRALNAFIKVYEQEATQRAALIDQKIAAGKAAPLAGMVVGLKDMISYKDHPLQAGSKILTNYIAPFHATVTQRLLEADALILGHQNCDEFGMGSSSENTYFGTVRNPLDRTRVAGGSSGGSAAAVKANMCHVSIGTDTGGSVRQPAAFCGLVGLKPSYGKISRYGVVAYASSLDTVGILAHTVADCATVLEVLAGPDGLDAMVVPYKTASHNAEAQQKNNYTIACLTETLHHDGLQPAIKARTLRSLACLQSEGNQVTHLHFELLKYALPTYYILTNAEASTNLARFDGIRYGYRGSDAVTLEEVYSKTRTEGFAKEVKKRIMLGTFVLSNGQYEAYYGKALKVRNLIKKALQEILSQYDFILLPTTTTTAFPINSFEHNPLSMYWADLYTVLASVAGLPALSLPNGVDENNLPIGIQIIGNYLEEEKLLAFARYLQSIQADSYPSIQKK</sequence>
<dbReference type="InterPro" id="IPR023631">
    <property type="entry name" value="Amidase_dom"/>
</dbReference>
<comment type="subunit">
    <text evidence="1 7">Heterotrimer of A, B and C subunits.</text>
</comment>
<dbReference type="EMBL" id="CP029619">
    <property type="protein sequence ID" value="AWN81626.1"/>
    <property type="molecule type" value="Genomic_DNA"/>
</dbReference>
<feature type="active site" description="Charge relay system" evidence="7">
    <location>
        <position position="155"/>
    </location>
</feature>
<evidence type="ECO:0000256" key="5">
    <source>
        <dbReference type="ARBA" id="ARBA00022840"/>
    </source>
</evidence>
<dbReference type="OrthoDB" id="9811471at2"/>
<evidence type="ECO:0000259" key="8">
    <source>
        <dbReference type="Pfam" id="PF01425"/>
    </source>
</evidence>
<dbReference type="SUPFAM" id="SSF75304">
    <property type="entry name" value="Amidase signature (AS) enzymes"/>
    <property type="match status" value="1"/>
</dbReference>
<dbReference type="PANTHER" id="PTHR11895">
    <property type="entry name" value="TRANSAMIDASE"/>
    <property type="match status" value="1"/>
</dbReference>
<dbReference type="GO" id="GO:0030956">
    <property type="term" value="C:glutamyl-tRNA(Gln) amidotransferase complex"/>
    <property type="evidence" value="ECO:0007669"/>
    <property type="project" value="InterPro"/>
</dbReference>
<keyword evidence="6 7" id="KW-0648">Protein biosynthesis</keyword>
<accession>A0A2Z3LCH0</accession>
<name>A0A2Z3LCH0_9BACT</name>
<keyword evidence="10" id="KW-1185">Reference proteome</keyword>
<gene>
    <name evidence="7 9" type="primary">gatA</name>
    <name evidence="9" type="ORF">DK880_00295</name>
</gene>
<organism evidence="9 10">
    <name type="scientific">Candidatus Cardinium hertigii</name>
    <dbReference type="NCBI Taxonomy" id="247481"/>
    <lineage>
        <taxon>Bacteria</taxon>
        <taxon>Pseudomonadati</taxon>
        <taxon>Bacteroidota</taxon>
        <taxon>Cytophagia</taxon>
        <taxon>Cytophagales</taxon>
        <taxon>Amoebophilaceae</taxon>
        <taxon>Candidatus Cardinium</taxon>
    </lineage>
</organism>
<evidence type="ECO:0000256" key="3">
    <source>
        <dbReference type="ARBA" id="ARBA00022598"/>
    </source>
</evidence>
<dbReference type="EC" id="6.3.5.7" evidence="7"/>
<feature type="active site" description="Acyl-ester intermediate" evidence="7">
    <location>
        <position position="179"/>
    </location>
</feature>
<comment type="similarity">
    <text evidence="7">Belongs to the amidase family. GatA subfamily.</text>
</comment>
<dbReference type="GO" id="GO:0050567">
    <property type="term" value="F:glutaminyl-tRNA synthase (glutamine-hydrolyzing) activity"/>
    <property type="evidence" value="ECO:0007669"/>
    <property type="project" value="UniProtKB-UniRule"/>
</dbReference>
<dbReference type="InterPro" id="IPR004412">
    <property type="entry name" value="GatA"/>
</dbReference>
<keyword evidence="5 7" id="KW-0067">ATP-binding</keyword>
<protein>
    <recommendedName>
        <fullName evidence="2 7">Glutamyl-tRNA(Gln) amidotransferase subunit A</fullName>
        <shortName evidence="7">Glu-ADT subunit A</shortName>
        <ecNumber evidence="7">6.3.5.7</ecNumber>
    </recommendedName>
</protein>
<comment type="function">
    <text evidence="7">Allows the formation of correctly charged Gln-tRNA(Gln) through the transamidation of misacylated Glu-tRNA(Gln) in organisms which lack glutaminyl-tRNA synthetase. The reaction takes place in the presence of glutamine and ATP through an activated gamma-phospho-Glu-tRNA(Gln).</text>
</comment>
<keyword evidence="4 7" id="KW-0547">Nucleotide-binding</keyword>
<feature type="domain" description="Amidase" evidence="8">
    <location>
        <begin position="28"/>
        <end position="468"/>
    </location>
</feature>
<dbReference type="NCBIfam" id="TIGR00132">
    <property type="entry name" value="gatA"/>
    <property type="match status" value="1"/>
</dbReference>
<evidence type="ECO:0000256" key="4">
    <source>
        <dbReference type="ARBA" id="ARBA00022741"/>
    </source>
</evidence>
<dbReference type="AlphaFoldDB" id="A0A2Z3LCH0"/>
<dbReference type="GO" id="GO:0005524">
    <property type="term" value="F:ATP binding"/>
    <property type="evidence" value="ECO:0007669"/>
    <property type="project" value="UniProtKB-KW"/>
</dbReference>
<evidence type="ECO:0000313" key="10">
    <source>
        <dbReference type="Proteomes" id="UP000245872"/>
    </source>
</evidence>